<protein>
    <submittedName>
        <fullName evidence="1">Uncharacterized protein</fullName>
    </submittedName>
</protein>
<comment type="caution">
    <text evidence="1">The sequence shown here is derived from an EMBL/GenBank/DDBJ whole genome shotgun (WGS) entry which is preliminary data.</text>
</comment>
<dbReference type="EMBL" id="FRBK01000019">
    <property type="protein sequence ID" value="SHN08931.1"/>
    <property type="molecule type" value="Genomic_DNA"/>
</dbReference>
<proteinExistence type="predicted"/>
<gene>
    <name evidence="1" type="ORF">SAMN05216268_119110</name>
</gene>
<dbReference type="Proteomes" id="UP000184388">
    <property type="component" value="Unassembled WGS sequence"/>
</dbReference>
<evidence type="ECO:0000313" key="2">
    <source>
        <dbReference type="Proteomes" id="UP000184388"/>
    </source>
</evidence>
<organism evidence="1 2">
    <name type="scientific">Streptomyces yunnanensis</name>
    <dbReference type="NCBI Taxonomy" id="156453"/>
    <lineage>
        <taxon>Bacteria</taxon>
        <taxon>Bacillati</taxon>
        <taxon>Actinomycetota</taxon>
        <taxon>Actinomycetes</taxon>
        <taxon>Kitasatosporales</taxon>
        <taxon>Streptomycetaceae</taxon>
        <taxon>Streptomyces</taxon>
    </lineage>
</organism>
<evidence type="ECO:0000313" key="1">
    <source>
        <dbReference type="EMBL" id="SHN08931.1"/>
    </source>
</evidence>
<dbReference type="RefSeq" id="WP_073448042.1">
    <property type="nucleotide sequence ID" value="NZ_FRBK01000019.1"/>
</dbReference>
<accession>A0A9X8N5N5</accession>
<name>A0A9X8N5N5_9ACTN</name>
<dbReference type="AlphaFoldDB" id="A0A9X8N5N5"/>
<sequence>MTFYEPGDRVCVLYLSRADGTCLAYNRTAIDVAPDRDHGQRVWVNMPGNAVLGSPLEFFADDHEGLSHMEDEPIESQAPGKLTANLDWYIEAAAPNSARYTWPWGRGHKPVRVAFTDTTRTLHARMAAHYIEQLRFVDPRSFEDWIARFQPTPAPM</sequence>
<reference evidence="2" key="1">
    <citation type="submission" date="2016-11" db="EMBL/GenBank/DDBJ databases">
        <authorList>
            <person name="Jaros S."/>
            <person name="Januszkiewicz K."/>
            <person name="Wedrychowicz H."/>
        </authorList>
    </citation>
    <scope>NUCLEOTIDE SEQUENCE [LARGE SCALE GENOMIC DNA]</scope>
    <source>
        <strain evidence="2">CGMCC 4.3555</strain>
    </source>
</reference>